<protein>
    <submittedName>
        <fullName evidence="3">Sulfotransferase</fullName>
    </submittedName>
</protein>
<dbReference type="Pfam" id="PF13469">
    <property type="entry name" value="Sulfotransfer_3"/>
    <property type="match status" value="1"/>
</dbReference>
<gene>
    <name evidence="3" type="ORF">N4J17_03165</name>
</gene>
<feature type="transmembrane region" description="Helical" evidence="2">
    <location>
        <begin position="155"/>
        <end position="176"/>
    </location>
</feature>
<sequence length="417" mass="48574">MFFNYQGFLKALYLSLFQRPFRLRRWFYVLFFSVLYLAFVAFVAVGRLLDHLFFPGFKRTRIERPVFVIAPPRSGTSFLQRLLCADEQRFVHWKMYQTIFPSICFQAVFNGLAWIDVKCGGVIWRLMQWCERKWFGGWDEMHRMRLDQPEEDQALFLYAFASEAIFMLFPFVVPLWEVGFPDALPPPSRRALMAYYRSCLQRHVYANGRGRTLLVKSTHASGAIESILETFPDARFITIVRHPDEAIPSHVSLFVPVWQAHSPEIEKDGDESKAYAALAAEWYRHLHRFRARVDPANFYSIDYRDLRADPAHTIATLYRHFGWDVSESYRARLREFTEQQHAFQSAHCYSLEEFGLSKQWIREELGPVIESYGLDGKAAAVQQPQGGGLRQTLAPDRYRQPPPLGQPAVIHGVQEAE</sequence>
<feature type="region of interest" description="Disordered" evidence="1">
    <location>
        <begin position="383"/>
        <end position="417"/>
    </location>
</feature>
<keyword evidence="2" id="KW-0812">Transmembrane</keyword>
<dbReference type="InterPro" id="IPR052736">
    <property type="entry name" value="Stf3_sulfotransferase"/>
</dbReference>
<accession>A0ABZ2F8P5</accession>
<feature type="transmembrane region" description="Helical" evidence="2">
    <location>
        <begin position="26"/>
        <end position="49"/>
    </location>
</feature>
<dbReference type="SUPFAM" id="SSF52540">
    <property type="entry name" value="P-loop containing nucleoside triphosphate hydrolases"/>
    <property type="match status" value="1"/>
</dbReference>
<keyword evidence="2" id="KW-0472">Membrane</keyword>
<dbReference type="Proteomes" id="UP001359308">
    <property type="component" value="Chromosome"/>
</dbReference>
<dbReference type="InterPro" id="IPR027417">
    <property type="entry name" value="P-loop_NTPase"/>
</dbReference>
<organism evidence="3 4">
    <name type="scientific">Methylococcus capsulatus</name>
    <dbReference type="NCBI Taxonomy" id="414"/>
    <lineage>
        <taxon>Bacteria</taxon>
        <taxon>Pseudomonadati</taxon>
        <taxon>Pseudomonadota</taxon>
        <taxon>Gammaproteobacteria</taxon>
        <taxon>Methylococcales</taxon>
        <taxon>Methylococcaceae</taxon>
        <taxon>Methylococcus</taxon>
    </lineage>
</organism>
<name>A0ABZ2F8P5_METCP</name>
<dbReference type="EMBL" id="CP104311">
    <property type="protein sequence ID" value="WWF02628.1"/>
    <property type="molecule type" value="Genomic_DNA"/>
</dbReference>
<evidence type="ECO:0000313" key="3">
    <source>
        <dbReference type="EMBL" id="WWF02628.1"/>
    </source>
</evidence>
<proteinExistence type="predicted"/>
<dbReference type="Gene3D" id="3.40.50.300">
    <property type="entry name" value="P-loop containing nucleotide triphosphate hydrolases"/>
    <property type="match status" value="1"/>
</dbReference>
<dbReference type="RefSeq" id="WP_232470468.1">
    <property type="nucleotide sequence ID" value="NZ_CP104311.1"/>
</dbReference>
<dbReference type="PANTHER" id="PTHR36451:SF1">
    <property type="entry name" value="OMEGA-HYDROXY-BETA-DIHYDROMENAQUINONE-9 SULFOTRANSFERASE STF3"/>
    <property type="match status" value="1"/>
</dbReference>
<evidence type="ECO:0000256" key="2">
    <source>
        <dbReference type="SAM" id="Phobius"/>
    </source>
</evidence>
<evidence type="ECO:0000256" key="1">
    <source>
        <dbReference type="SAM" id="MobiDB-lite"/>
    </source>
</evidence>
<keyword evidence="4" id="KW-1185">Reference proteome</keyword>
<reference evidence="3 4" key="1">
    <citation type="submission" date="2022-09" db="EMBL/GenBank/DDBJ databases">
        <authorList>
            <person name="Giprobiosintez L."/>
        </authorList>
    </citation>
    <scope>NUCLEOTIDE SEQUENCE [LARGE SCALE GENOMIC DNA]</scope>
    <source>
        <strain evidence="4">VKPM-B-12549 (GBS-15)</strain>
    </source>
</reference>
<evidence type="ECO:0000313" key="4">
    <source>
        <dbReference type="Proteomes" id="UP001359308"/>
    </source>
</evidence>
<keyword evidence="2" id="KW-1133">Transmembrane helix</keyword>
<dbReference type="PANTHER" id="PTHR36451">
    <property type="entry name" value="PAPS-DEPENDENT SULFOTRANSFERASE STF3"/>
    <property type="match status" value="1"/>
</dbReference>